<evidence type="ECO:0000256" key="6">
    <source>
        <dbReference type="ARBA" id="ARBA00023163"/>
    </source>
</evidence>
<dbReference type="InterPro" id="IPR013783">
    <property type="entry name" value="Ig-like_fold"/>
</dbReference>
<evidence type="ECO:0000256" key="2">
    <source>
        <dbReference type="ARBA" id="ARBA00012438"/>
    </source>
</evidence>
<dbReference type="CDD" id="cd00075">
    <property type="entry name" value="HATPase"/>
    <property type="match status" value="1"/>
</dbReference>
<organism evidence="12 13">
    <name type="scientific">Dysgonomonas termitidis</name>
    <dbReference type="NCBI Taxonomy" id="1516126"/>
    <lineage>
        <taxon>Bacteria</taxon>
        <taxon>Pseudomonadati</taxon>
        <taxon>Bacteroidota</taxon>
        <taxon>Bacteroidia</taxon>
        <taxon>Bacteroidales</taxon>
        <taxon>Dysgonomonadaceae</taxon>
        <taxon>Dysgonomonas</taxon>
    </lineage>
</organism>
<keyword evidence="13" id="KW-1185">Reference proteome</keyword>
<dbReference type="RefSeq" id="WP_379994279.1">
    <property type="nucleotide sequence ID" value="NZ_JBHSGN010000044.1"/>
</dbReference>
<dbReference type="PANTHER" id="PTHR43547:SF2">
    <property type="entry name" value="HYBRID SIGNAL TRANSDUCTION HISTIDINE KINASE C"/>
    <property type="match status" value="1"/>
</dbReference>
<sequence length="1325" mass="151536">MKRLWLFFLLIYLFADTLTAQQFFFKKYQVEDGLSHNSAWCILQDSYGFMWFGTSDGLNRFDGRKFKVYRNDIQDSFSLGNNSVQSLFEDKNRNIWVGTGSGMYVYDRKEDKFRHFDKKTQYGVSISGEVKKIIKTSKGLIWIATLGQGLFVYNPETDTLSQNSQYSSFVWDICEDNSSRIYSSSLQEGLICYDKDGKYIESFTLFPDKRDFGNLKINCIQAFGDKVWFSVGTNNLGMLNNTTKQVSYFSSSQNIGTIRAISQFSEWELLVGSDNGLYIFNIQHNEFIRIDNPLDPRSLSDQSIYSILKDIEGGFWISTYLGGVNYLPQQTKVFEYYSPTYAPLLSTGKVISRFCEDKDRNIWIGSQDGLKFLNHSTQKLETHIIPGKIQKLDIRSLLLDGENLWIGTYAEGLKVYNPETNKMTEYYHARESSVTICSNDVLSLYKDSRDDIYIGTSWGLCKYNRTKDNFETLNFVGTMTSVSDILEDNENQLWVATYNSGVFRFDPQNNQWKHYTHDEKISSSITSNAIITLFKDSGGRIWFGSNGGGLCYFDTATGSFTDFDPHNQALPNNVIYSIEEDNHGDFWISSNAGLLRVNPKEKAIRKLFTQEDGLQSNQFNYKASLKASTGKLYFGGINGFNAFYPHEFKENSYIPPVYIVDIRLYNTDESRSKELLNLSEPIYMAKQIVLPYDNNSIVLEFSALSYEEPNRNRYMYMLEGFDKDWVNSENSNTASYTNLPPGQYTFRVKGANNDNKWNEQGTSIKIRISPPWWRSIPAYIIYALCVAGSVFFLIRYFITRSNRKLGRQMEEYRIEKEKEVYQSKIGFFINLIHEIRTPLSLIKLPLDKLSEKQQEDAKSSNYLTVINKNVNYLLDIVNQLLDFQKIENQNMQLILKEENINSLLLEIYTQFIHSAELKHISLTILLPQNELLAQVDKEKITKIIINLLSNAIKFTESKIELRLESFDGHFEISVTDDGPGIRDEEKVKIFDAFYQSEAKSNTSTGTGIGLAFSKMLTENHKGSLSLGDNDWGGASFVLSIPKLYSEEKFNEAARAEDIVESSDILNTGNDTAASFKDFRVLLVEDNMELLNMVADSLAPFFSILKSGNGKEALEILSENSVDLIVSDVMMPEMDGFELCKTVKSDINYSHIPVVLLTAKVTLDAKIEGMEYGADVYLEKPFSIRQLHKQIENLLKLKLSLRKIITTSPSTPAIDIAMPKKDKEFIERLHAEIEKHITEPDFSIDTIAETMFMSRSSFYRKMKGITGLSPNDYLKTFRLNKAAELLRDGELPISEICEKVAFSSSSYFAKCFKAQFGVLPKDYPGN</sequence>
<dbReference type="PANTHER" id="PTHR43547">
    <property type="entry name" value="TWO-COMPONENT HISTIDINE KINASE"/>
    <property type="match status" value="1"/>
</dbReference>
<dbReference type="Gene3D" id="1.10.287.130">
    <property type="match status" value="1"/>
</dbReference>
<evidence type="ECO:0000313" key="12">
    <source>
        <dbReference type="EMBL" id="MFC4673051.1"/>
    </source>
</evidence>
<evidence type="ECO:0000259" key="11">
    <source>
        <dbReference type="PROSITE" id="PS50110"/>
    </source>
</evidence>
<feature type="domain" description="Histidine kinase" evidence="10">
    <location>
        <begin position="830"/>
        <end position="1044"/>
    </location>
</feature>
<dbReference type="Pfam" id="PF12833">
    <property type="entry name" value="HTH_18"/>
    <property type="match status" value="1"/>
</dbReference>
<dbReference type="EC" id="2.7.13.3" evidence="2"/>
<comment type="catalytic activity">
    <reaction evidence="1">
        <text>ATP + protein L-histidine = ADP + protein N-phospho-L-histidine.</text>
        <dbReference type="EC" id="2.7.13.3"/>
    </reaction>
</comment>
<dbReference type="PROSITE" id="PS01124">
    <property type="entry name" value="HTH_ARAC_FAMILY_2"/>
    <property type="match status" value="1"/>
</dbReference>
<dbReference type="SMART" id="SM00342">
    <property type="entry name" value="HTH_ARAC"/>
    <property type="match status" value="1"/>
</dbReference>
<dbReference type="SUPFAM" id="SSF55874">
    <property type="entry name" value="ATPase domain of HSP90 chaperone/DNA topoisomerase II/histidine kinase"/>
    <property type="match status" value="1"/>
</dbReference>
<dbReference type="Gene3D" id="2.60.40.10">
    <property type="entry name" value="Immunoglobulins"/>
    <property type="match status" value="1"/>
</dbReference>
<dbReference type="InterPro" id="IPR004358">
    <property type="entry name" value="Sig_transdc_His_kin-like_C"/>
</dbReference>
<dbReference type="SMART" id="SM00388">
    <property type="entry name" value="HisKA"/>
    <property type="match status" value="1"/>
</dbReference>
<dbReference type="InterPro" id="IPR011123">
    <property type="entry name" value="Y_Y_Y"/>
</dbReference>
<evidence type="ECO:0000313" key="13">
    <source>
        <dbReference type="Proteomes" id="UP001596023"/>
    </source>
</evidence>
<feature type="modified residue" description="4-aspartylphosphate" evidence="7">
    <location>
        <position position="1127"/>
    </location>
</feature>
<dbReference type="Gene3D" id="2.130.10.10">
    <property type="entry name" value="YVTN repeat-like/Quinoprotein amine dehydrogenase"/>
    <property type="match status" value="2"/>
</dbReference>
<dbReference type="Pfam" id="PF02518">
    <property type="entry name" value="HATPase_c"/>
    <property type="match status" value="1"/>
</dbReference>
<feature type="domain" description="HTH araC/xylS-type" evidence="9">
    <location>
        <begin position="1226"/>
        <end position="1325"/>
    </location>
</feature>
<feature type="domain" description="Response regulatory" evidence="11">
    <location>
        <begin position="1079"/>
        <end position="1194"/>
    </location>
</feature>
<evidence type="ECO:0000259" key="9">
    <source>
        <dbReference type="PROSITE" id="PS01124"/>
    </source>
</evidence>
<gene>
    <name evidence="12" type="ORF">ACFO6W_05050</name>
</gene>
<dbReference type="SMART" id="SM00448">
    <property type="entry name" value="REC"/>
    <property type="match status" value="1"/>
</dbReference>
<evidence type="ECO:0000256" key="8">
    <source>
        <dbReference type="SAM" id="Phobius"/>
    </source>
</evidence>
<keyword evidence="6" id="KW-0804">Transcription</keyword>
<keyword evidence="3 7" id="KW-0597">Phosphoprotein</keyword>
<dbReference type="InterPro" id="IPR005467">
    <property type="entry name" value="His_kinase_dom"/>
</dbReference>
<evidence type="ECO:0000259" key="10">
    <source>
        <dbReference type="PROSITE" id="PS50109"/>
    </source>
</evidence>
<name>A0ABV9KU15_9BACT</name>
<dbReference type="SUPFAM" id="SSF46689">
    <property type="entry name" value="Homeodomain-like"/>
    <property type="match status" value="2"/>
</dbReference>
<dbReference type="InterPro" id="IPR018060">
    <property type="entry name" value="HTH_AraC"/>
</dbReference>
<dbReference type="InterPro" id="IPR003661">
    <property type="entry name" value="HisK_dim/P_dom"/>
</dbReference>
<dbReference type="InterPro" id="IPR011110">
    <property type="entry name" value="Reg_prop"/>
</dbReference>
<feature type="transmembrane region" description="Helical" evidence="8">
    <location>
        <begin position="779"/>
        <end position="798"/>
    </location>
</feature>
<dbReference type="InterPro" id="IPR011006">
    <property type="entry name" value="CheY-like_superfamily"/>
</dbReference>
<dbReference type="SUPFAM" id="SSF52172">
    <property type="entry name" value="CheY-like"/>
    <property type="match status" value="1"/>
</dbReference>
<dbReference type="SUPFAM" id="SSF63829">
    <property type="entry name" value="Calcium-dependent phosphotriesterase"/>
    <property type="match status" value="3"/>
</dbReference>
<dbReference type="InterPro" id="IPR003594">
    <property type="entry name" value="HATPase_dom"/>
</dbReference>
<dbReference type="InterPro" id="IPR015943">
    <property type="entry name" value="WD40/YVTN_repeat-like_dom_sf"/>
</dbReference>
<dbReference type="Pfam" id="PF07495">
    <property type="entry name" value="Y_Y_Y"/>
    <property type="match status" value="1"/>
</dbReference>
<dbReference type="InterPro" id="IPR001789">
    <property type="entry name" value="Sig_transdc_resp-reg_receiver"/>
</dbReference>
<dbReference type="InterPro" id="IPR009057">
    <property type="entry name" value="Homeodomain-like_sf"/>
</dbReference>
<keyword evidence="5" id="KW-0238">DNA-binding</keyword>
<dbReference type="PROSITE" id="PS00041">
    <property type="entry name" value="HTH_ARAC_FAMILY_1"/>
    <property type="match status" value="1"/>
</dbReference>
<dbReference type="Pfam" id="PF07494">
    <property type="entry name" value="Reg_prop"/>
    <property type="match status" value="5"/>
</dbReference>
<dbReference type="InterPro" id="IPR036890">
    <property type="entry name" value="HATPase_C_sf"/>
</dbReference>
<dbReference type="PROSITE" id="PS50110">
    <property type="entry name" value="RESPONSE_REGULATORY"/>
    <property type="match status" value="1"/>
</dbReference>
<accession>A0ABV9KU15</accession>
<dbReference type="PROSITE" id="PS50109">
    <property type="entry name" value="HIS_KIN"/>
    <property type="match status" value="1"/>
</dbReference>
<evidence type="ECO:0000256" key="4">
    <source>
        <dbReference type="ARBA" id="ARBA00023015"/>
    </source>
</evidence>
<comment type="caution">
    <text evidence="12">The sequence shown here is derived from an EMBL/GenBank/DDBJ whole genome shotgun (WGS) entry which is preliminary data.</text>
</comment>
<dbReference type="CDD" id="cd17574">
    <property type="entry name" value="REC_OmpR"/>
    <property type="match status" value="1"/>
</dbReference>
<dbReference type="Gene3D" id="3.30.565.10">
    <property type="entry name" value="Histidine kinase-like ATPase, C-terminal domain"/>
    <property type="match status" value="1"/>
</dbReference>
<reference evidence="13" key="1">
    <citation type="journal article" date="2019" name="Int. J. Syst. Evol. Microbiol.">
        <title>The Global Catalogue of Microorganisms (GCM) 10K type strain sequencing project: providing services to taxonomists for standard genome sequencing and annotation.</title>
        <authorList>
            <consortium name="The Broad Institute Genomics Platform"/>
            <consortium name="The Broad Institute Genome Sequencing Center for Infectious Disease"/>
            <person name="Wu L."/>
            <person name="Ma J."/>
        </authorList>
    </citation>
    <scope>NUCLEOTIDE SEQUENCE [LARGE SCALE GENOMIC DNA]</scope>
    <source>
        <strain evidence="13">CCUG 66188</strain>
    </source>
</reference>
<dbReference type="Gene3D" id="3.40.50.2300">
    <property type="match status" value="1"/>
</dbReference>
<dbReference type="Pfam" id="PF00072">
    <property type="entry name" value="Response_reg"/>
    <property type="match status" value="1"/>
</dbReference>
<keyword evidence="4" id="KW-0805">Transcription regulation</keyword>
<dbReference type="CDD" id="cd00082">
    <property type="entry name" value="HisKA"/>
    <property type="match status" value="1"/>
</dbReference>
<evidence type="ECO:0000256" key="5">
    <source>
        <dbReference type="ARBA" id="ARBA00023125"/>
    </source>
</evidence>
<dbReference type="Proteomes" id="UP001596023">
    <property type="component" value="Unassembled WGS sequence"/>
</dbReference>
<dbReference type="Gene3D" id="1.10.10.60">
    <property type="entry name" value="Homeodomain-like"/>
    <property type="match status" value="2"/>
</dbReference>
<keyword evidence="8" id="KW-0472">Membrane</keyword>
<dbReference type="InterPro" id="IPR036097">
    <property type="entry name" value="HisK_dim/P_sf"/>
</dbReference>
<keyword evidence="8" id="KW-0812">Transmembrane</keyword>
<protein>
    <recommendedName>
        <fullName evidence="2">histidine kinase</fullName>
        <ecNumber evidence="2">2.7.13.3</ecNumber>
    </recommendedName>
</protein>
<dbReference type="InterPro" id="IPR018062">
    <property type="entry name" value="HTH_AraC-typ_CS"/>
</dbReference>
<proteinExistence type="predicted"/>
<dbReference type="SMART" id="SM00387">
    <property type="entry name" value="HATPase_c"/>
    <property type="match status" value="1"/>
</dbReference>
<evidence type="ECO:0000256" key="1">
    <source>
        <dbReference type="ARBA" id="ARBA00000085"/>
    </source>
</evidence>
<keyword evidence="8" id="KW-1133">Transmembrane helix</keyword>
<evidence type="ECO:0000256" key="7">
    <source>
        <dbReference type="PROSITE-ProRule" id="PRU00169"/>
    </source>
</evidence>
<dbReference type="EMBL" id="JBHSGN010000044">
    <property type="protein sequence ID" value="MFC4673051.1"/>
    <property type="molecule type" value="Genomic_DNA"/>
</dbReference>
<evidence type="ECO:0000256" key="3">
    <source>
        <dbReference type="ARBA" id="ARBA00022553"/>
    </source>
</evidence>
<dbReference type="Pfam" id="PF00512">
    <property type="entry name" value="HisKA"/>
    <property type="match status" value="1"/>
</dbReference>
<dbReference type="SUPFAM" id="SSF47384">
    <property type="entry name" value="Homodimeric domain of signal transducing histidine kinase"/>
    <property type="match status" value="1"/>
</dbReference>
<dbReference type="PRINTS" id="PR00344">
    <property type="entry name" value="BCTRLSENSOR"/>
</dbReference>